<organism evidence="3 4">
    <name type="scientific">Zunongwangia mangrovi</name>
    <dbReference type="NCBI Taxonomy" id="1334022"/>
    <lineage>
        <taxon>Bacteria</taxon>
        <taxon>Pseudomonadati</taxon>
        <taxon>Bacteroidota</taxon>
        <taxon>Flavobacteriia</taxon>
        <taxon>Flavobacteriales</taxon>
        <taxon>Flavobacteriaceae</taxon>
        <taxon>Zunongwangia</taxon>
    </lineage>
</organism>
<dbReference type="Pfam" id="PF12833">
    <property type="entry name" value="HTH_18"/>
    <property type="match status" value="1"/>
</dbReference>
<dbReference type="AlphaFoldDB" id="A0A1I1MR54"/>
<name>A0A1I1MR54_9FLAO</name>
<dbReference type="GO" id="GO:0043565">
    <property type="term" value="F:sequence-specific DNA binding"/>
    <property type="evidence" value="ECO:0007669"/>
    <property type="project" value="InterPro"/>
</dbReference>
<dbReference type="PROSITE" id="PS01124">
    <property type="entry name" value="HTH_ARAC_FAMILY_2"/>
    <property type="match status" value="1"/>
</dbReference>
<dbReference type="Proteomes" id="UP000199438">
    <property type="component" value="Unassembled WGS sequence"/>
</dbReference>
<dbReference type="Gene3D" id="1.10.10.60">
    <property type="entry name" value="Homeodomain-like"/>
    <property type="match status" value="1"/>
</dbReference>
<dbReference type="InterPro" id="IPR018060">
    <property type="entry name" value="HTH_AraC"/>
</dbReference>
<keyword evidence="1" id="KW-0238">DNA-binding</keyword>
<dbReference type="OrthoDB" id="323290at2"/>
<proteinExistence type="predicted"/>
<feature type="domain" description="HTH araC/xylS-type" evidence="2">
    <location>
        <begin position="155"/>
        <end position="255"/>
    </location>
</feature>
<dbReference type="GO" id="GO:0003700">
    <property type="term" value="F:DNA-binding transcription factor activity"/>
    <property type="evidence" value="ECO:0007669"/>
    <property type="project" value="InterPro"/>
</dbReference>
<dbReference type="SMART" id="SM00342">
    <property type="entry name" value="HTH_ARAC"/>
    <property type="match status" value="1"/>
</dbReference>
<protein>
    <submittedName>
        <fullName evidence="3">Helix-turn-helix domain-containing protein</fullName>
    </submittedName>
</protein>
<evidence type="ECO:0000259" key="2">
    <source>
        <dbReference type="PROSITE" id="PS01124"/>
    </source>
</evidence>
<evidence type="ECO:0000313" key="4">
    <source>
        <dbReference type="Proteomes" id="UP000199438"/>
    </source>
</evidence>
<dbReference type="RefSeq" id="WP_092544785.1">
    <property type="nucleotide sequence ID" value="NZ_FOKV01000011.1"/>
</dbReference>
<accession>A0A1I1MR54</accession>
<reference evidence="4" key="1">
    <citation type="submission" date="2016-10" db="EMBL/GenBank/DDBJ databases">
        <authorList>
            <person name="Varghese N."/>
            <person name="Submissions S."/>
        </authorList>
    </citation>
    <scope>NUCLEOTIDE SEQUENCE [LARGE SCALE GENOMIC DNA]</scope>
    <source>
        <strain evidence="4">DSM 24499</strain>
    </source>
</reference>
<evidence type="ECO:0000313" key="3">
    <source>
        <dbReference type="EMBL" id="SFC87944.1"/>
    </source>
</evidence>
<dbReference type="EMBL" id="FOKV01000011">
    <property type="protein sequence ID" value="SFC87944.1"/>
    <property type="molecule type" value="Genomic_DNA"/>
</dbReference>
<sequence length="272" mass="31609">MQPFVFQHKDLDSHPLFINLSLIQYVNTVEKDLLIGSGKAFICFTYGNFSKITSQGSKPEIGPVEVQPVENFYHLGSSNHSKLIAIGIKPDLLYNIVELPENMPPENLFPLLPPALQELFLQLRNRLSNVIDIKEAEKIIIKNLSPFIHQWSAPTPLTPIINMIFEKEGKTTIQEILNHFPVSKSSLHSYFKRYIGLPPNFYIRLIRFNFFLRSILRNSYSIQEAIYQNEYFDYSHLKKDFARFTGITPKELNQIKNKSLIEVFEKINYRIS</sequence>
<evidence type="ECO:0000256" key="1">
    <source>
        <dbReference type="ARBA" id="ARBA00023125"/>
    </source>
</evidence>
<dbReference type="PANTHER" id="PTHR43280">
    <property type="entry name" value="ARAC-FAMILY TRANSCRIPTIONAL REGULATOR"/>
    <property type="match status" value="1"/>
</dbReference>
<dbReference type="PANTHER" id="PTHR43280:SF2">
    <property type="entry name" value="HTH-TYPE TRANSCRIPTIONAL REGULATOR EXSA"/>
    <property type="match status" value="1"/>
</dbReference>
<gene>
    <name evidence="3" type="ORF">SAMN04487907_11115</name>
</gene>
<keyword evidence="4" id="KW-1185">Reference proteome</keyword>
<dbReference type="STRING" id="1334022.SAMN04487907_11115"/>